<evidence type="ECO:0000256" key="1">
    <source>
        <dbReference type="SAM" id="Phobius"/>
    </source>
</evidence>
<sequence>MVVIEKRFKFLLLFLAMLMVIILCKQAELMFGKENQDQADLIMLVRTPISIGLLQEHLKELQNMTKEIDAYSLSEIKVNFEKTTRILEMVDAEITAQQKSWFNLSQRLKQDAGEFKKLKENLDAVQVLTSNELERINAMIEDASKPRLLDLIGSSVWAFILGIMSSVFATVVILFFKEKPKIIVNFMKRVLPSHSAN</sequence>
<evidence type="ECO:0000313" key="3">
    <source>
        <dbReference type="Proteomes" id="UP000244906"/>
    </source>
</evidence>
<organism evidence="2 3">
    <name type="scientific">Pelagibaculum spongiae</name>
    <dbReference type="NCBI Taxonomy" id="2080658"/>
    <lineage>
        <taxon>Bacteria</taxon>
        <taxon>Pseudomonadati</taxon>
        <taxon>Pseudomonadota</taxon>
        <taxon>Gammaproteobacteria</taxon>
        <taxon>Oceanospirillales</taxon>
        <taxon>Pelagibaculum</taxon>
    </lineage>
</organism>
<proteinExistence type="predicted"/>
<keyword evidence="1" id="KW-1133">Transmembrane helix</keyword>
<evidence type="ECO:0000313" key="2">
    <source>
        <dbReference type="EMBL" id="PVZ71651.1"/>
    </source>
</evidence>
<dbReference type="Proteomes" id="UP000244906">
    <property type="component" value="Unassembled WGS sequence"/>
</dbReference>
<protein>
    <submittedName>
        <fullName evidence="2">Uncharacterized protein</fullName>
    </submittedName>
</protein>
<dbReference type="AlphaFoldDB" id="A0A2V1GWU6"/>
<gene>
    <name evidence="2" type="ORF">DC094_01055</name>
</gene>
<comment type="caution">
    <text evidence="2">The sequence shown here is derived from an EMBL/GenBank/DDBJ whole genome shotgun (WGS) entry which is preliminary data.</text>
</comment>
<name>A0A2V1GWU6_9GAMM</name>
<accession>A0A2V1GWU6</accession>
<keyword evidence="3" id="KW-1185">Reference proteome</keyword>
<keyword evidence="1" id="KW-0812">Transmembrane</keyword>
<dbReference type="EMBL" id="QDDL01000001">
    <property type="protein sequence ID" value="PVZ71651.1"/>
    <property type="molecule type" value="Genomic_DNA"/>
</dbReference>
<keyword evidence="1" id="KW-0472">Membrane</keyword>
<feature type="transmembrane region" description="Helical" evidence="1">
    <location>
        <begin position="156"/>
        <end position="176"/>
    </location>
</feature>
<reference evidence="2 3" key="1">
    <citation type="submission" date="2018-04" db="EMBL/GenBank/DDBJ databases">
        <title>Thalassorhabdus spongiae gen. nov., sp. nov., isolated from a marine sponge in South-West Iceland.</title>
        <authorList>
            <person name="Knobloch S."/>
            <person name="Daussin A."/>
            <person name="Johannsson R."/>
            <person name="Marteinsson V.T."/>
        </authorList>
    </citation>
    <scope>NUCLEOTIDE SEQUENCE [LARGE SCALE GENOMIC DNA]</scope>
    <source>
        <strain evidence="2 3">Hp12</strain>
    </source>
</reference>